<accession>A0A3L7A9Z5</accession>
<evidence type="ECO:0000313" key="2">
    <source>
        <dbReference type="EMBL" id="RLP77256.1"/>
    </source>
</evidence>
<keyword evidence="3" id="KW-1185">Reference proteome</keyword>
<keyword evidence="1" id="KW-1133">Transmembrane helix</keyword>
<proteinExistence type="predicted"/>
<name>A0A3L7A9Z5_9MICO</name>
<dbReference type="EMBL" id="RCUX01000002">
    <property type="protein sequence ID" value="RLP77256.1"/>
    <property type="molecule type" value="Genomic_DNA"/>
</dbReference>
<organism evidence="2 3">
    <name type="scientific">Mycetocola tolaasinivorans</name>
    <dbReference type="NCBI Taxonomy" id="76635"/>
    <lineage>
        <taxon>Bacteria</taxon>
        <taxon>Bacillati</taxon>
        <taxon>Actinomycetota</taxon>
        <taxon>Actinomycetes</taxon>
        <taxon>Micrococcales</taxon>
        <taxon>Microbacteriaceae</taxon>
        <taxon>Mycetocola</taxon>
    </lineage>
</organism>
<gene>
    <name evidence="2" type="ORF">D9V32_02025</name>
</gene>
<comment type="caution">
    <text evidence="2">The sequence shown here is derived from an EMBL/GenBank/DDBJ whole genome shotgun (WGS) entry which is preliminary data.</text>
</comment>
<evidence type="ECO:0000256" key="1">
    <source>
        <dbReference type="SAM" id="Phobius"/>
    </source>
</evidence>
<feature type="transmembrane region" description="Helical" evidence="1">
    <location>
        <begin position="77"/>
        <end position="97"/>
    </location>
</feature>
<protein>
    <recommendedName>
        <fullName evidence="4">DUF4190 domain-containing protein</fullName>
    </recommendedName>
</protein>
<dbReference type="AlphaFoldDB" id="A0A3L7A9Z5"/>
<keyword evidence="1" id="KW-0812">Transmembrane</keyword>
<keyword evidence="1" id="KW-0472">Membrane</keyword>
<evidence type="ECO:0008006" key="4">
    <source>
        <dbReference type="Google" id="ProtNLM"/>
    </source>
</evidence>
<evidence type="ECO:0000313" key="3">
    <source>
        <dbReference type="Proteomes" id="UP000272503"/>
    </source>
</evidence>
<feature type="transmembrane region" description="Helical" evidence="1">
    <location>
        <begin position="30"/>
        <end position="56"/>
    </location>
</feature>
<sequence>MTWSDAASGYVAAPGTIAGGSRTGTATLTLIFGLLGLIGGIVFGWGFPFAIAALVLAPRALRGDPAGHARARRGRTLALVGLVATVVWFGYSVLRFIDLLLN</sequence>
<dbReference type="Proteomes" id="UP000272503">
    <property type="component" value="Unassembled WGS sequence"/>
</dbReference>
<reference evidence="2 3" key="1">
    <citation type="submission" date="2018-10" db="EMBL/GenBank/DDBJ databases">
        <authorList>
            <person name="Li J."/>
        </authorList>
    </citation>
    <scope>NUCLEOTIDE SEQUENCE [LARGE SCALE GENOMIC DNA]</scope>
    <source>
        <strain evidence="2 3">IF 016277</strain>
    </source>
</reference>